<proteinExistence type="predicted"/>
<dbReference type="AlphaFoldDB" id="A0A2P8HPG9"/>
<feature type="signal peptide" evidence="2">
    <location>
        <begin position="1"/>
        <end position="20"/>
    </location>
</feature>
<organism evidence="4 5">
    <name type="scientific">Chitinophaga niastensis</name>
    <dbReference type="NCBI Taxonomy" id="536980"/>
    <lineage>
        <taxon>Bacteria</taxon>
        <taxon>Pseudomonadati</taxon>
        <taxon>Bacteroidota</taxon>
        <taxon>Chitinophagia</taxon>
        <taxon>Chitinophagales</taxon>
        <taxon>Chitinophagaceae</taxon>
        <taxon>Chitinophaga</taxon>
    </lineage>
</organism>
<feature type="chain" id="PRO_5015183454" evidence="2">
    <location>
        <begin position="21"/>
        <end position="126"/>
    </location>
</feature>
<dbReference type="InterPro" id="IPR006121">
    <property type="entry name" value="HMA_dom"/>
</dbReference>
<keyword evidence="1" id="KW-0479">Metal-binding</keyword>
<reference evidence="4 5" key="1">
    <citation type="submission" date="2018-03" db="EMBL/GenBank/DDBJ databases">
        <title>Genomic Encyclopedia of Archaeal and Bacterial Type Strains, Phase II (KMG-II): from individual species to whole genera.</title>
        <authorList>
            <person name="Goeker M."/>
        </authorList>
    </citation>
    <scope>NUCLEOTIDE SEQUENCE [LARGE SCALE GENOMIC DNA]</scope>
    <source>
        <strain evidence="4 5">DSM 24859</strain>
    </source>
</reference>
<dbReference type="EMBL" id="PYAW01000002">
    <property type="protein sequence ID" value="PSL48118.1"/>
    <property type="molecule type" value="Genomic_DNA"/>
</dbReference>
<dbReference type="PROSITE" id="PS50846">
    <property type="entry name" value="HMA_2"/>
    <property type="match status" value="1"/>
</dbReference>
<dbReference type="GO" id="GO:0046872">
    <property type="term" value="F:metal ion binding"/>
    <property type="evidence" value="ECO:0007669"/>
    <property type="project" value="UniProtKB-KW"/>
</dbReference>
<accession>A0A2P8HPG9</accession>
<evidence type="ECO:0000256" key="2">
    <source>
        <dbReference type="SAM" id="SignalP"/>
    </source>
</evidence>
<dbReference type="RefSeq" id="WP_106528523.1">
    <property type="nucleotide sequence ID" value="NZ_PYAW01000002.1"/>
</dbReference>
<dbReference type="Gene3D" id="3.30.70.100">
    <property type="match status" value="1"/>
</dbReference>
<dbReference type="CDD" id="cd00371">
    <property type="entry name" value="HMA"/>
    <property type="match status" value="1"/>
</dbReference>
<protein>
    <submittedName>
        <fullName evidence="4">Copper chaperone CopZ</fullName>
    </submittedName>
</protein>
<keyword evidence="2" id="KW-0732">Signal</keyword>
<comment type="caution">
    <text evidence="4">The sequence shown here is derived from an EMBL/GenBank/DDBJ whole genome shotgun (WGS) entry which is preliminary data.</text>
</comment>
<evidence type="ECO:0000256" key="1">
    <source>
        <dbReference type="ARBA" id="ARBA00022723"/>
    </source>
</evidence>
<dbReference type="Proteomes" id="UP000240971">
    <property type="component" value="Unassembled WGS sequence"/>
</dbReference>
<dbReference type="InterPro" id="IPR036163">
    <property type="entry name" value="HMA_dom_sf"/>
</dbReference>
<evidence type="ECO:0000313" key="4">
    <source>
        <dbReference type="EMBL" id="PSL48118.1"/>
    </source>
</evidence>
<dbReference type="Pfam" id="PF00403">
    <property type="entry name" value="HMA"/>
    <property type="match status" value="1"/>
</dbReference>
<feature type="domain" description="HMA" evidence="3">
    <location>
        <begin position="23"/>
        <end position="94"/>
    </location>
</feature>
<evidence type="ECO:0000259" key="3">
    <source>
        <dbReference type="PROSITE" id="PS50846"/>
    </source>
</evidence>
<dbReference type="OrthoDB" id="5513217at2"/>
<gene>
    <name evidence="4" type="ORF">CLV51_102980</name>
</gene>
<keyword evidence="5" id="KW-1185">Reference proteome</keyword>
<sequence>MRILKLVMLFLVASVGMAMAQQKEKTILTANISTPTVQCESCKNRIERYMKQEEGVQSVKVDFKKHITTVKYWTDRTNIENIKTGIANAGYDADNVAANPESYAKLPTCCKKPEDGGGMEKDKKKH</sequence>
<dbReference type="FunFam" id="3.30.70.100:FF:000001">
    <property type="entry name" value="ATPase copper transporting beta"/>
    <property type="match status" value="1"/>
</dbReference>
<name>A0A2P8HPG9_CHINA</name>
<evidence type="ECO:0000313" key="5">
    <source>
        <dbReference type="Proteomes" id="UP000240971"/>
    </source>
</evidence>
<dbReference type="SUPFAM" id="SSF55008">
    <property type="entry name" value="HMA, heavy metal-associated domain"/>
    <property type="match status" value="1"/>
</dbReference>